<protein>
    <submittedName>
        <fullName evidence="9">Oocyte zinc finger protein XlCOF7.2-like isoform X1</fullName>
    </submittedName>
</protein>
<evidence type="ECO:0000256" key="6">
    <source>
        <dbReference type="SAM" id="MobiDB-lite"/>
    </source>
</evidence>
<dbReference type="GO" id="GO:0008270">
    <property type="term" value="F:zinc ion binding"/>
    <property type="evidence" value="ECO:0007669"/>
    <property type="project" value="UniProtKB-KW"/>
</dbReference>
<reference evidence="9" key="1">
    <citation type="submission" date="2025-08" db="UniProtKB">
        <authorList>
            <consortium name="RefSeq"/>
        </authorList>
    </citation>
    <scope>IDENTIFICATION</scope>
</reference>
<evidence type="ECO:0000256" key="1">
    <source>
        <dbReference type="ARBA" id="ARBA00022723"/>
    </source>
</evidence>
<dbReference type="PROSITE" id="PS00028">
    <property type="entry name" value="ZINC_FINGER_C2H2_1"/>
    <property type="match status" value="5"/>
</dbReference>
<evidence type="ECO:0000313" key="8">
    <source>
        <dbReference type="Proteomes" id="UP000504630"/>
    </source>
</evidence>
<dbReference type="AlphaFoldDB" id="A0A6J2PUL3"/>
<evidence type="ECO:0000256" key="5">
    <source>
        <dbReference type="PROSITE-ProRule" id="PRU00042"/>
    </source>
</evidence>
<dbReference type="FunFam" id="3.30.160.60:FF:000100">
    <property type="entry name" value="Zinc finger 45-like"/>
    <property type="match status" value="1"/>
</dbReference>
<dbReference type="SUPFAM" id="SSF57667">
    <property type="entry name" value="beta-beta-alpha zinc fingers"/>
    <property type="match status" value="3"/>
</dbReference>
<feature type="region of interest" description="Disordered" evidence="6">
    <location>
        <begin position="318"/>
        <end position="337"/>
    </location>
</feature>
<evidence type="ECO:0000256" key="2">
    <source>
        <dbReference type="ARBA" id="ARBA00022737"/>
    </source>
</evidence>
<organism evidence="8 9">
    <name type="scientific">Cottoperca gobio</name>
    <name type="common">Frogmouth</name>
    <name type="synonym">Aphritis gobio</name>
    <dbReference type="NCBI Taxonomy" id="56716"/>
    <lineage>
        <taxon>Eukaryota</taxon>
        <taxon>Metazoa</taxon>
        <taxon>Chordata</taxon>
        <taxon>Craniata</taxon>
        <taxon>Vertebrata</taxon>
        <taxon>Euteleostomi</taxon>
        <taxon>Actinopterygii</taxon>
        <taxon>Neopterygii</taxon>
        <taxon>Teleostei</taxon>
        <taxon>Neoteleostei</taxon>
        <taxon>Acanthomorphata</taxon>
        <taxon>Eupercaria</taxon>
        <taxon>Perciformes</taxon>
        <taxon>Notothenioidei</taxon>
        <taxon>Bovichtidae</taxon>
        <taxon>Cottoperca</taxon>
    </lineage>
</organism>
<sequence>MASCVDVHTQLASIMEVLANAAVAQICQLVDDGFATLRLEVSRNQRENLALKSRLRLMEIRSGEQYHREPTPPHLLLICSRKDGSAITKRKVKSIMLENTDPQQTQPVVVTEQLMEPEVAVIKKEKLEEELTGCSLLEDHHAAPNISIGPQSLSPAAESDRPLRMEAELPRVSVSGPYENRDVARPETEQQKEGEEEASTQCWFSHPAEQIYRGGGPNREMTGLTKEEDKHAVDSSVCLSAESSSSKVTDVEATVIKTLDSELSHTNTGVKCGAAADWRGEAVLPVKLEAEPSWSEAFMTYTPLVSVTRNECLSDSRLTNTTSHHTESEAAELEASSLDSSSFDDLFSSPEVARSLTAPHIHSTNRVTCMEKPLSSSSFPFQFSFGNSPKSDSLTVSSFSDASPDSRSRSFPSSTEQAFSCQQCGCLFSTSRELVVHQHSHAGERIYHCHLCKKPFVHPHQLKTHQRVHTGEKPFSCSQCGKRFSQSSHIKRHMSVHTGERRYSCSLCGKRFSQACSLKVHQTVHTGERPYSCTKCGKSFSVLGNLVRHQSIHIGK</sequence>
<evidence type="ECO:0000256" key="3">
    <source>
        <dbReference type="ARBA" id="ARBA00022771"/>
    </source>
</evidence>
<feature type="compositionally biased region" description="Basic and acidic residues" evidence="6">
    <location>
        <begin position="179"/>
        <end position="193"/>
    </location>
</feature>
<dbReference type="InterPro" id="IPR036236">
    <property type="entry name" value="Znf_C2H2_sf"/>
</dbReference>
<dbReference type="Gene3D" id="3.30.160.60">
    <property type="entry name" value="Classic Zinc Finger"/>
    <property type="match status" value="5"/>
</dbReference>
<feature type="region of interest" description="Disordered" evidence="6">
    <location>
        <begin position="143"/>
        <end position="162"/>
    </location>
</feature>
<feature type="domain" description="C2H2-type" evidence="7">
    <location>
        <begin position="531"/>
        <end position="556"/>
    </location>
</feature>
<dbReference type="PANTHER" id="PTHR16515">
    <property type="entry name" value="PR DOMAIN ZINC FINGER PROTEIN"/>
    <property type="match status" value="1"/>
</dbReference>
<keyword evidence="8" id="KW-1185">Reference proteome</keyword>
<feature type="domain" description="C2H2-type" evidence="7">
    <location>
        <begin position="503"/>
        <end position="530"/>
    </location>
</feature>
<keyword evidence="2" id="KW-0677">Repeat</keyword>
<dbReference type="InterPro" id="IPR013087">
    <property type="entry name" value="Znf_C2H2_type"/>
</dbReference>
<keyword evidence="1" id="KW-0479">Metal-binding</keyword>
<dbReference type="InParanoid" id="A0A6J2PUL3"/>
<dbReference type="PROSITE" id="PS50157">
    <property type="entry name" value="ZINC_FINGER_C2H2_2"/>
    <property type="match status" value="5"/>
</dbReference>
<dbReference type="GeneID" id="115009272"/>
<evidence type="ECO:0000313" key="9">
    <source>
        <dbReference type="RefSeq" id="XP_029289016.1"/>
    </source>
</evidence>
<dbReference type="Proteomes" id="UP000504630">
    <property type="component" value="Chromosome 1"/>
</dbReference>
<dbReference type="InterPro" id="IPR050331">
    <property type="entry name" value="Zinc_finger"/>
</dbReference>
<keyword evidence="4" id="KW-0862">Zinc</keyword>
<proteinExistence type="predicted"/>
<dbReference type="FunFam" id="3.30.160.60:FF:000358">
    <property type="entry name" value="zinc finger protein 24"/>
    <property type="match status" value="1"/>
</dbReference>
<dbReference type="SMART" id="SM00355">
    <property type="entry name" value="ZnF_C2H2"/>
    <property type="match status" value="5"/>
</dbReference>
<evidence type="ECO:0000259" key="7">
    <source>
        <dbReference type="PROSITE" id="PS50157"/>
    </source>
</evidence>
<feature type="domain" description="C2H2-type" evidence="7">
    <location>
        <begin position="475"/>
        <end position="502"/>
    </location>
</feature>
<accession>A0A6J2PUL3</accession>
<feature type="domain" description="C2H2-type" evidence="7">
    <location>
        <begin position="419"/>
        <end position="446"/>
    </location>
</feature>
<dbReference type="KEGG" id="cgob:115009272"/>
<gene>
    <name evidence="9" type="primary">LOC115009272</name>
</gene>
<feature type="region of interest" description="Disordered" evidence="6">
    <location>
        <begin position="167"/>
        <end position="200"/>
    </location>
</feature>
<name>A0A6J2PUL3_COTGO</name>
<dbReference type="PANTHER" id="PTHR16515:SF58">
    <property type="entry name" value="ZINC FINGER PROTEIN 22"/>
    <property type="match status" value="1"/>
</dbReference>
<dbReference type="FunFam" id="3.30.160.60:FF:001927">
    <property type="entry name" value="Zinc finger protein 1184"/>
    <property type="match status" value="1"/>
</dbReference>
<evidence type="ECO:0000256" key="4">
    <source>
        <dbReference type="ARBA" id="ARBA00022833"/>
    </source>
</evidence>
<dbReference type="GO" id="GO:0005634">
    <property type="term" value="C:nucleus"/>
    <property type="evidence" value="ECO:0007669"/>
    <property type="project" value="TreeGrafter"/>
</dbReference>
<keyword evidence="3 5" id="KW-0863">Zinc-finger</keyword>
<dbReference type="FunFam" id="3.30.160.60:FF:002343">
    <property type="entry name" value="Zinc finger protein 33A"/>
    <property type="match status" value="1"/>
</dbReference>
<feature type="domain" description="C2H2-type" evidence="7">
    <location>
        <begin position="447"/>
        <end position="474"/>
    </location>
</feature>
<dbReference type="Pfam" id="PF00096">
    <property type="entry name" value="zf-C2H2"/>
    <property type="match status" value="4"/>
</dbReference>
<dbReference type="GO" id="GO:0010468">
    <property type="term" value="P:regulation of gene expression"/>
    <property type="evidence" value="ECO:0007669"/>
    <property type="project" value="TreeGrafter"/>
</dbReference>
<dbReference type="OrthoDB" id="9439903at2759"/>
<dbReference type="RefSeq" id="XP_029289016.1">
    <property type="nucleotide sequence ID" value="XM_029433156.1"/>
</dbReference>